<evidence type="ECO:0000256" key="11">
    <source>
        <dbReference type="ARBA" id="ARBA00039461"/>
    </source>
</evidence>
<evidence type="ECO:0000256" key="5">
    <source>
        <dbReference type="ARBA" id="ARBA00022840"/>
    </source>
</evidence>
<dbReference type="Pfam" id="PF07005">
    <property type="entry name" value="SBD_N"/>
    <property type="match status" value="1"/>
</dbReference>
<evidence type="ECO:0000256" key="8">
    <source>
        <dbReference type="ARBA" id="ARBA00036346"/>
    </source>
</evidence>
<evidence type="ECO:0000256" key="6">
    <source>
        <dbReference type="ARBA" id="ARBA00023277"/>
    </source>
</evidence>
<dbReference type="EMBL" id="DWYS01000133">
    <property type="protein sequence ID" value="HJB08398.1"/>
    <property type="molecule type" value="Genomic_DNA"/>
</dbReference>
<dbReference type="GO" id="GO:0005524">
    <property type="term" value="F:ATP binding"/>
    <property type="evidence" value="ECO:0007669"/>
    <property type="project" value="UniProtKB-KW"/>
</dbReference>
<reference evidence="15" key="1">
    <citation type="journal article" date="2021" name="PeerJ">
        <title>Extensive microbial diversity within the chicken gut microbiome revealed by metagenomics and culture.</title>
        <authorList>
            <person name="Gilroy R."/>
            <person name="Ravi A."/>
            <person name="Getino M."/>
            <person name="Pursley I."/>
            <person name="Horton D.L."/>
            <person name="Alikhan N.F."/>
            <person name="Baker D."/>
            <person name="Gharbi K."/>
            <person name="Hall N."/>
            <person name="Watson M."/>
            <person name="Adriaenssens E.M."/>
            <person name="Foster-Nyarko E."/>
            <person name="Jarju S."/>
            <person name="Secka A."/>
            <person name="Antonio M."/>
            <person name="Oren A."/>
            <person name="Chaudhuri R.R."/>
            <person name="La Ragione R."/>
            <person name="Hildebrand F."/>
            <person name="Pallen M.J."/>
        </authorList>
    </citation>
    <scope>NUCLEOTIDE SEQUENCE</scope>
    <source>
        <strain evidence="15">CHK188-4685</strain>
    </source>
</reference>
<dbReference type="Proteomes" id="UP000886804">
    <property type="component" value="Unassembled WGS sequence"/>
</dbReference>
<keyword evidence="4 15" id="KW-0418">Kinase</keyword>
<dbReference type="InterPro" id="IPR031475">
    <property type="entry name" value="NBD_C"/>
</dbReference>
<comment type="similarity">
    <text evidence="1">Belongs to the four-carbon acid sugar kinase family.</text>
</comment>
<dbReference type="InterPro" id="IPR037051">
    <property type="entry name" value="4-carb_acid_sugar_kinase_N_sf"/>
</dbReference>
<keyword evidence="6" id="KW-0119">Carbohydrate metabolism</keyword>
<evidence type="ECO:0000313" key="15">
    <source>
        <dbReference type="EMBL" id="HJB08398.1"/>
    </source>
</evidence>
<reference evidence="15" key="2">
    <citation type="submission" date="2021-04" db="EMBL/GenBank/DDBJ databases">
        <authorList>
            <person name="Gilroy R."/>
        </authorList>
    </citation>
    <scope>NUCLEOTIDE SEQUENCE</scope>
    <source>
        <strain evidence="15">CHK188-4685</strain>
    </source>
</reference>
<gene>
    <name evidence="15" type="ORF">H9716_11145</name>
</gene>
<evidence type="ECO:0000256" key="10">
    <source>
        <dbReference type="ARBA" id="ARBA00039095"/>
    </source>
</evidence>
<evidence type="ECO:0000256" key="4">
    <source>
        <dbReference type="ARBA" id="ARBA00022777"/>
    </source>
</evidence>
<evidence type="ECO:0000256" key="12">
    <source>
        <dbReference type="ARBA" id="ARBA00041377"/>
    </source>
</evidence>
<evidence type="ECO:0000256" key="3">
    <source>
        <dbReference type="ARBA" id="ARBA00022741"/>
    </source>
</evidence>
<protein>
    <recommendedName>
        <fullName evidence="11">3-oxo-tetronate kinase</fullName>
        <ecNumber evidence="10">2.7.1.217</ecNumber>
    </recommendedName>
    <alternativeName>
        <fullName evidence="12">3-dehydrotetronate 4-kinase</fullName>
    </alternativeName>
</protein>
<dbReference type="Pfam" id="PF17042">
    <property type="entry name" value="NBD_C"/>
    <property type="match status" value="1"/>
</dbReference>
<comment type="catalytic activity">
    <reaction evidence="7">
        <text>3-dehydro-L-erythronate + ATP = 3-dehydro-4-O-phospho-L-erythronate + ADP + H(+)</text>
        <dbReference type="Rhea" id="RHEA:52552"/>
        <dbReference type="ChEBI" id="CHEBI:15378"/>
        <dbReference type="ChEBI" id="CHEBI:30616"/>
        <dbReference type="ChEBI" id="CHEBI:136592"/>
        <dbReference type="ChEBI" id="CHEBI:136670"/>
        <dbReference type="ChEBI" id="CHEBI:456216"/>
        <dbReference type="EC" id="2.7.1.217"/>
    </reaction>
</comment>
<evidence type="ECO:0000256" key="7">
    <source>
        <dbReference type="ARBA" id="ARBA00035898"/>
    </source>
</evidence>
<dbReference type="InterPro" id="IPR050007">
    <property type="entry name" value="OtnK"/>
</dbReference>
<dbReference type="InterPro" id="IPR042213">
    <property type="entry name" value="NBD_C_sf"/>
</dbReference>
<accession>A0A9D2L9B6</accession>
<feature type="domain" description="Four-carbon acid sugar kinase nucleotide binding" evidence="14">
    <location>
        <begin position="254"/>
        <end position="411"/>
    </location>
</feature>
<feature type="domain" description="Four-carbon acid sugar kinase N-terminal" evidence="13">
    <location>
        <begin position="6"/>
        <end position="226"/>
    </location>
</feature>
<proteinExistence type="inferred from homology"/>
<sequence>MAGFFLGVVADDFTGASDAASFLAKAGAATVLYNGIPAKAETDDVQAVVIALKTRTAPAGQAVEESLKAFSWLKEMGAEKLYFKYCSTFDSTSEGNIGPVIDGVLERFHIPYTVICPSLPVNGRTVKDGLLYVNGVLLENSPMRDHPLTPMRDSSLPRLLRTQGKYESVVVPFERLSEPTGVLAGDAGEHFYLIPDYYEENHGDLIADRFGHLPFLTGGSGLVGALGRQFMGRQKRETGGQRGKQWDGTKGPCLMMAGSCSAMTLRQIQFYQQAGGPSRQVTPEEILEGNLNEEQLLEWAKGKSQAVLFYSSAAPGERREVRAASSGSAGEVAGEIEAFFARLARKGAERGFTRMIVAGGETSGAVTKGLGYDSFYIGTEIAPGVPMMIPCGNTQMRLVLKSGNFGQEDFFCRAVEVTAGREEDHNGE</sequence>
<dbReference type="GO" id="GO:0016301">
    <property type="term" value="F:kinase activity"/>
    <property type="evidence" value="ECO:0007669"/>
    <property type="project" value="UniProtKB-KW"/>
</dbReference>
<evidence type="ECO:0000259" key="13">
    <source>
        <dbReference type="Pfam" id="PF07005"/>
    </source>
</evidence>
<evidence type="ECO:0000256" key="9">
    <source>
        <dbReference type="ARBA" id="ARBA00037335"/>
    </source>
</evidence>
<name>A0A9D2L9B6_9FIRM</name>
<evidence type="ECO:0000256" key="1">
    <source>
        <dbReference type="ARBA" id="ARBA00005715"/>
    </source>
</evidence>
<comment type="function">
    <text evidence="9">Catalyzes the ATP-dependent phosphorylation of 3-oxo-tetronate to 3-oxo-tetronate 4-phosphate.</text>
</comment>
<dbReference type="Gene3D" id="3.40.50.10840">
    <property type="entry name" value="Putative sugar-binding, N-terminal domain"/>
    <property type="match status" value="1"/>
</dbReference>
<dbReference type="EC" id="2.7.1.217" evidence="10"/>
<keyword evidence="5" id="KW-0067">ATP-binding</keyword>
<comment type="caution">
    <text evidence="15">The sequence shown here is derived from an EMBL/GenBank/DDBJ whole genome shotgun (WGS) entry which is preliminary data.</text>
</comment>
<evidence type="ECO:0000313" key="16">
    <source>
        <dbReference type="Proteomes" id="UP000886804"/>
    </source>
</evidence>
<dbReference type="Gene3D" id="3.40.980.20">
    <property type="entry name" value="Four-carbon acid sugar kinase, nucleotide binding domain"/>
    <property type="match status" value="1"/>
</dbReference>
<dbReference type="NCBIfam" id="NF043035">
    <property type="entry name" value="OxoTetrKin"/>
    <property type="match status" value="1"/>
</dbReference>
<dbReference type="InterPro" id="IPR010737">
    <property type="entry name" value="4-carb_acid_sugar_kinase_N"/>
</dbReference>
<dbReference type="SUPFAM" id="SSF142764">
    <property type="entry name" value="YgbK-like"/>
    <property type="match status" value="1"/>
</dbReference>
<comment type="catalytic activity">
    <reaction evidence="8">
        <text>3-dehydro-D-erythronate + ATP = 3-dehydro-4-O-phospho-D-erythronate + ADP + H(+)</text>
        <dbReference type="Rhea" id="RHEA:52556"/>
        <dbReference type="ChEBI" id="CHEBI:15378"/>
        <dbReference type="ChEBI" id="CHEBI:30616"/>
        <dbReference type="ChEBI" id="CHEBI:57958"/>
        <dbReference type="ChEBI" id="CHEBI:136593"/>
        <dbReference type="ChEBI" id="CHEBI:456216"/>
        <dbReference type="EC" id="2.7.1.217"/>
    </reaction>
</comment>
<keyword evidence="3" id="KW-0547">Nucleotide-binding</keyword>
<evidence type="ECO:0000259" key="14">
    <source>
        <dbReference type="Pfam" id="PF17042"/>
    </source>
</evidence>
<organism evidence="15 16">
    <name type="scientific">Candidatus Enterocloster faecavium</name>
    <dbReference type="NCBI Taxonomy" id="2838560"/>
    <lineage>
        <taxon>Bacteria</taxon>
        <taxon>Bacillati</taxon>
        <taxon>Bacillota</taxon>
        <taxon>Clostridia</taxon>
        <taxon>Lachnospirales</taxon>
        <taxon>Lachnospiraceae</taxon>
        <taxon>Enterocloster</taxon>
    </lineage>
</organism>
<keyword evidence="2" id="KW-0808">Transferase</keyword>
<dbReference type="AlphaFoldDB" id="A0A9D2L9B6"/>
<evidence type="ECO:0000256" key="2">
    <source>
        <dbReference type="ARBA" id="ARBA00022679"/>
    </source>
</evidence>